<proteinExistence type="predicted"/>
<gene>
    <name evidence="3" type="ORF">GCM10010140_40970</name>
</gene>
<dbReference type="InterPro" id="IPR002525">
    <property type="entry name" value="Transp_IS110-like_N"/>
</dbReference>
<dbReference type="EMBL" id="BMQJ01000010">
    <property type="protein sequence ID" value="GGQ06603.1"/>
    <property type="molecule type" value="Genomic_DNA"/>
</dbReference>
<evidence type="ECO:0000313" key="4">
    <source>
        <dbReference type="Proteomes" id="UP000611554"/>
    </source>
</evidence>
<name>A0ABQ2R026_9ACTN</name>
<sequence>MLADLVRTDGQFLRTLAPTEPKTLELRAPSRQRSDLVATRTSLTNQLRALLEAHRPGSTRLFKSIDSGISLAFLDRFPTPHAAATLTPAKLDTFLRRQGYSGGKSGAELLQRLRSAPAAASRISPEIVTTPVNTQASQVRVIAQAIKTLEVTIEQVLRDHPYADLFQALPRVGIVNMAQIVGEVGPMLERGLTAEQLTAEVGMAPVTRASGKVHTVGFRHAANRAARKALHTFADNSRHDDPWTADLYQRARDRGKRHPQTVRILGRGWLRIMFACFRDGTPYYPAVHHARHRANTA</sequence>
<evidence type="ECO:0000259" key="1">
    <source>
        <dbReference type="Pfam" id="PF01548"/>
    </source>
</evidence>
<dbReference type="RefSeq" id="WP_189248074.1">
    <property type="nucleotide sequence ID" value="NZ_BMQJ01000010.1"/>
</dbReference>
<evidence type="ECO:0008006" key="5">
    <source>
        <dbReference type="Google" id="ProtNLM"/>
    </source>
</evidence>
<protein>
    <recommendedName>
        <fullName evidence="5">IS110 family transposase</fullName>
    </recommendedName>
</protein>
<feature type="domain" description="Transposase IS110-like N-terminal" evidence="1">
    <location>
        <begin position="2"/>
        <end position="56"/>
    </location>
</feature>
<dbReference type="PANTHER" id="PTHR33055">
    <property type="entry name" value="TRANSPOSASE FOR INSERTION SEQUENCE ELEMENT IS1111A"/>
    <property type="match status" value="1"/>
</dbReference>
<accession>A0ABQ2R026</accession>
<dbReference type="Proteomes" id="UP000611554">
    <property type="component" value="Unassembled WGS sequence"/>
</dbReference>
<feature type="domain" description="Transposase IS116/IS110/IS902 C-terminal" evidence="2">
    <location>
        <begin position="164"/>
        <end position="249"/>
    </location>
</feature>
<keyword evidence="4" id="KW-1185">Reference proteome</keyword>
<dbReference type="Pfam" id="PF01548">
    <property type="entry name" value="DEDD_Tnp_IS110"/>
    <property type="match status" value="1"/>
</dbReference>
<dbReference type="InterPro" id="IPR003346">
    <property type="entry name" value="Transposase_20"/>
</dbReference>
<evidence type="ECO:0000313" key="3">
    <source>
        <dbReference type="EMBL" id="GGQ06603.1"/>
    </source>
</evidence>
<comment type="caution">
    <text evidence="3">The sequence shown here is derived from an EMBL/GenBank/DDBJ whole genome shotgun (WGS) entry which is preliminary data.</text>
</comment>
<reference evidence="4" key="1">
    <citation type="journal article" date="2019" name="Int. J. Syst. Evol. Microbiol.">
        <title>The Global Catalogue of Microorganisms (GCM) 10K type strain sequencing project: providing services to taxonomists for standard genome sequencing and annotation.</title>
        <authorList>
            <consortium name="The Broad Institute Genomics Platform"/>
            <consortium name="The Broad Institute Genome Sequencing Center for Infectious Disease"/>
            <person name="Wu L."/>
            <person name="Ma J."/>
        </authorList>
    </citation>
    <scope>NUCLEOTIDE SEQUENCE [LARGE SCALE GENOMIC DNA]</scope>
    <source>
        <strain evidence="4">JCM 3115</strain>
    </source>
</reference>
<dbReference type="PANTHER" id="PTHR33055:SF3">
    <property type="entry name" value="PUTATIVE TRANSPOSASE FOR IS117-RELATED"/>
    <property type="match status" value="1"/>
</dbReference>
<organism evidence="3 4">
    <name type="scientific">Streptosporangium pseudovulgare</name>
    <dbReference type="NCBI Taxonomy" id="35765"/>
    <lineage>
        <taxon>Bacteria</taxon>
        <taxon>Bacillati</taxon>
        <taxon>Actinomycetota</taxon>
        <taxon>Actinomycetes</taxon>
        <taxon>Streptosporangiales</taxon>
        <taxon>Streptosporangiaceae</taxon>
        <taxon>Streptosporangium</taxon>
    </lineage>
</organism>
<dbReference type="InterPro" id="IPR047650">
    <property type="entry name" value="Transpos_IS110"/>
</dbReference>
<dbReference type="Pfam" id="PF02371">
    <property type="entry name" value="Transposase_20"/>
    <property type="match status" value="1"/>
</dbReference>
<evidence type="ECO:0000259" key="2">
    <source>
        <dbReference type="Pfam" id="PF02371"/>
    </source>
</evidence>